<dbReference type="Gene3D" id="1.25.10.10">
    <property type="entry name" value="Leucine-rich Repeat Variant"/>
    <property type="match status" value="1"/>
</dbReference>
<dbReference type="SUPFAM" id="SSF48371">
    <property type="entry name" value="ARM repeat"/>
    <property type="match status" value="1"/>
</dbReference>
<dbReference type="InterPro" id="IPR011989">
    <property type="entry name" value="ARM-like"/>
</dbReference>
<dbReference type="EMBL" id="CP097507">
    <property type="protein sequence ID" value="URE05487.1"/>
    <property type="molecule type" value="Genomic_DNA"/>
</dbReference>
<dbReference type="AlphaFoldDB" id="A0A9E7G3Y2"/>
<evidence type="ECO:0000313" key="2">
    <source>
        <dbReference type="Proteomes" id="UP001055439"/>
    </source>
</evidence>
<dbReference type="Proteomes" id="UP001055439">
    <property type="component" value="Chromosome 5"/>
</dbReference>
<organism evidence="1 2">
    <name type="scientific">Musa troglodytarum</name>
    <name type="common">fe'i banana</name>
    <dbReference type="NCBI Taxonomy" id="320322"/>
    <lineage>
        <taxon>Eukaryota</taxon>
        <taxon>Viridiplantae</taxon>
        <taxon>Streptophyta</taxon>
        <taxon>Embryophyta</taxon>
        <taxon>Tracheophyta</taxon>
        <taxon>Spermatophyta</taxon>
        <taxon>Magnoliopsida</taxon>
        <taxon>Liliopsida</taxon>
        <taxon>Zingiberales</taxon>
        <taxon>Musaceae</taxon>
        <taxon>Musa</taxon>
    </lineage>
</organism>
<accession>A0A9E7G3Y2</accession>
<reference evidence="1" key="1">
    <citation type="submission" date="2022-05" db="EMBL/GenBank/DDBJ databases">
        <title>The Musa troglodytarum L. genome provides insights into the mechanism of non-climacteric behaviour and enrichment of carotenoids.</title>
        <authorList>
            <person name="Wang J."/>
        </authorList>
    </citation>
    <scope>NUCLEOTIDE SEQUENCE</scope>
    <source>
        <tissue evidence="1">Leaf</tissue>
    </source>
</reference>
<dbReference type="InterPro" id="IPR016024">
    <property type="entry name" value="ARM-type_fold"/>
</dbReference>
<keyword evidence="2" id="KW-1185">Reference proteome</keyword>
<protein>
    <submittedName>
        <fullName evidence="1">Uncharacterized protein</fullName>
    </submittedName>
</protein>
<evidence type="ECO:0000313" key="1">
    <source>
        <dbReference type="EMBL" id="URE05487.1"/>
    </source>
</evidence>
<proteinExistence type="predicted"/>
<gene>
    <name evidence="1" type="ORF">MUK42_19734</name>
</gene>
<sequence>MKAFQRVNNINVLVDLVVVGNRRARENAMTVLLNLVKSSGDKAMREFREVDGVEVTVRALVSDNSEVSARGKSKIETLLRVLESKQGSQL</sequence>
<name>A0A9E7G3Y2_9LILI</name>